<evidence type="ECO:0000259" key="7">
    <source>
        <dbReference type="Pfam" id="PF07959"/>
    </source>
</evidence>
<dbReference type="Pfam" id="PF00288">
    <property type="entry name" value="GHMP_kinases_N"/>
    <property type="match status" value="1"/>
</dbReference>
<dbReference type="InterPro" id="IPR006204">
    <property type="entry name" value="GHMP_kinase_N_dom"/>
</dbReference>
<feature type="domain" description="GHMP kinase N-terminal" evidence="6">
    <location>
        <begin position="678"/>
        <end position="754"/>
    </location>
</feature>
<accession>A0A914ZLJ0</accession>
<reference evidence="9" key="1">
    <citation type="submission" date="2022-11" db="UniProtKB">
        <authorList>
            <consortium name="WormBaseParasite"/>
        </authorList>
    </citation>
    <scope>IDENTIFICATION</scope>
</reference>
<dbReference type="GO" id="GO:0005524">
    <property type="term" value="F:ATP binding"/>
    <property type="evidence" value="ECO:0007669"/>
    <property type="project" value="UniProtKB-KW"/>
</dbReference>
<dbReference type="GO" id="GO:0050201">
    <property type="term" value="F:fucokinase activity"/>
    <property type="evidence" value="ECO:0007669"/>
    <property type="project" value="TreeGrafter"/>
</dbReference>
<sequence>AKQALLALLQLSLQFRRSIRAMIVAVFHYFYSVCFDEVQPFMWSLVCITTRNAEQRAAVESEVNWLWRCGAIRSERVIVVEDPCPDLGSGGSSLNALLVVTEHLCAQRGFSVLTEEVLLDSRILILHSGREYAMNRCGSAFMYLGSDTLTKEGIRVPRSLFVLQLSQLTTLAARFSYGIWICGSDAFWQVEGDIEVTSATKNEDHSLVVFTFNADASLATSSGVYRLNERCDVVGIDYCTTKYESCAKVPLVLTVIYMPVDTATTFLSLHSVYPLSSCTYYGIDNGSPGLQLSIFFDFILAAANGIKEEDFVNKGSPPLDERSMKARQILFDRFSNSDTHACFLNISKYHYFQPADEENAIKFWNISTGNERKNAKEIKNHIFLPALEDPSYSALSLEKCFELNRTHIFNKWLEEVGDVLREDRNYELMPIFHSMCLAGDQSSSVPLHLIDFLHRVAAEDGSFRVTDRALSSVADVLGLLSKRRGGLRSGPAANPAFAPALRLLQNETTIRDGIEAMYNELSNWLLTPEKLIRAARHYEAAAQIFTRRNVTQFCIKQLPILRYHSGHKRVVRACCACRVDIAGGWTDTPPITMQIEHTAVVNMAVTIDGRKPVECEIHPSVTTSGVFVKELDLCLSTPEQILDLSDKPSLPGSLICATILASGLVGPKDTSLGEAFRRFFDSDIIGIEISTYSSLPHGSGLGTSSILAATILAALWTLMGVSFNTNNIHHAVLLIEQYLTTGGGWQDQVGGATGGLKISHFSRQTEEILSEQLECDEHFVHEIESKLLLIYTGRTRLAKNLLQEVVRSWFSRDHHITETLHSLANNAEAAAKLIRRCIFPVAEVEQYYKDKKKMAPGSEPVFVRNLIEELRISGFIEVAWLAGAGGGGFLYVWLKDGVSKNLLEDYLRHSEAYRHLTVHSITVDFNPLVVEFV</sequence>
<evidence type="ECO:0000256" key="4">
    <source>
        <dbReference type="ARBA" id="ARBA00022840"/>
    </source>
</evidence>
<dbReference type="SUPFAM" id="SSF54211">
    <property type="entry name" value="Ribosomal protein S5 domain 2-like"/>
    <property type="match status" value="1"/>
</dbReference>
<dbReference type="Pfam" id="PF07959">
    <property type="entry name" value="Fucose_pyrophosphorylase"/>
    <property type="match status" value="1"/>
</dbReference>
<keyword evidence="5" id="KW-0812">Transmembrane</keyword>
<dbReference type="WBParaSite" id="PgB03_g028_t03">
    <property type="protein sequence ID" value="PgB03_g028_t03"/>
    <property type="gene ID" value="PgB03_g028"/>
</dbReference>
<evidence type="ECO:0000313" key="9">
    <source>
        <dbReference type="WBParaSite" id="PgB03_g028_t03"/>
    </source>
</evidence>
<evidence type="ECO:0000256" key="5">
    <source>
        <dbReference type="SAM" id="Phobius"/>
    </source>
</evidence>
<dbReference type="SUPFAM" id="SSF55060">
    <property type="entry name" value="GHMP Kinase, C-terminal domain"/>
    <property type="match status" value="1"/>
</dbReference>
<keyword evidence="5" id="KW-1133">Transmembrane helix</keyword>
<dbReference type="PANTHER" id="PTHR32463">
    <property type="entry name" value="L-FUCOSE KINASE"/>
    <property type="match status" value="1"/>
</dbReference>
<feature type="transmembrane region" description="Helical" evidence="5">
    <location>
        <begin position="874"/>
        <end position="894"/>
    </location>
</feature>
<protein>
    <submittedName>
        <fullName evidence="9">L-fucose kinase</fullName>
    </submittedName>
</protein>
<dbReference type="InterPro" id="IPR052203">
    <property type="entry name" value="GHMP_Kinase-Related"/>
</dbReference>
<proteinExistence type="predicted"/>
<dbReference type="GO" id="GO:0042352">
    <property type="term" value="P:GDP-L-fucose salvage"/>
    <property type="evidence" value="ECO:0007669"/>
    <property type="project" value="TreeGrafter"/>
</dbReference>
<keyword evidence="4" id="KW-0067">ATP-binding</keyword>
<evidence type="ECO:0000256" key="1">
    <source>
        <dbReference type="ARBA" id="ARBA00022679"/>
    </source>
</evidence>
<keyword evidence="5" id="KW-0472">Membrane</keyword>
<evidence type="ECO:0000313" key="8">
    <source>
        <dbReference type="Proteomes" id="UP000887569"/>
    </source>
</evidence>
<dbReference type="AlphaFoldDB" id="A0A914ZLJ0"/>
<dbReference type="InterPro" id="IPR020568">
    <property type="entry name" value="Ribosomal_Su5_D2-typ_SF"/>
</dbReference>
<keyword evidence="8" id="KW-1185">Reference proteome</keyword>
<keyword evidence="2" id="KW-0547">Nucleotide-binding</keyword>
<dbReference type="Gene3D" id="3.30.230.120">
    <property type="match status" value="1"/>
</dbReference>
<name>A0A914ZLJ0_PARUN</name>
<dbReference type="Proteomes" id="UP000887569">
    <property type="component" value="Unplaced"/>
</dbReference>
<keyword evidence="3" id="KW-0418">Kinase</keyword>
<dbReference type="PANTHER" id="PTHR32463:SF0">
    <property type="entry name" value="L-FUCOSE KINASE"/>
    <property type="match status" value="1"/>
</dbReference>
<evidence type="ECO:0000259" key="6">
    <source>
        <dbReference type="Pfam" id="PF00288"/>
    </source>
</evidence>
<dbReference type="PRINTS" id="PR00959">
    <property type="entry name" value="MEVGALKINASE"/>
</dbReference>
<evidence type="ECO:0000256" key="3">
    <source>
        <dbReference type="ARBA" id="ARBA00022777"/>
    </source>
</evidence>
<feature type="domain" description="GDP-fucose pyrophosphorylase" evidence="7">
    <location>
        <begin position="116"/>
        <end position="355"/>
    </location>
</feature>
<evidence type="ECO:0000256" key="2">
    <source>
        <dbReference type="ARBA" id="ARBA00022741"/>
    </source>
</evidence>
<organism evidence="8 9">
    <name type="scientific">Parascaris univalens</name>
    <name type="common">Nematode worm</name>
    <dbReference type="NCBI Taxonomy" id="6257"/>
    <lineage>
        <taxon>Eukaryota</taxon>
        <taxon>Metazoa</taxon>
        <taxon>Ecdysozoa</taxon>
        <taxon>Nematoda</taxon>
        <taxon>Chromadorea</taxon>
        <taxon>Rhabditida</taxon>
        <taxon>Spirurina</taxon>
        <taxon>Ascaridomorpha</taxon>
        <taxon>Ascaridoidea</taxon>
        <taxon>Ascarididae</taxon>
        <taxon>Parascaris</taxon>
    </lineage>
</organism>
<keyword evidence="1" id="KW-0808">Transferase</keyword>
<dbReference type="InterPro" id="IPR012887">
    <property type="entry name" value="GDP_fucose_pyrophosphorylase"/>
</dbReference>
<dbReference type="InterPro" id="IPR036554">
    <property type="entry name" value="GHMP_kinase_C_sf"/>
</dbReference>